<organism evidence="3 4">
    <name type="scientific">Saponaria officinalis</name>
    <name type="common">Common soapwort</name>
    <name type="synonym">Lychnis saponaria</name>
    <dbReference type="NCBI Taxonomy" id="3572"/>
    <lineage>
        <taxon>Eukaryota</taxon>
        <taxon>Viridiplantae</taxon>
        <taxon>Streptophyta</taxon>
        <taxon>Embryophyta</taxon>
        <taxon>Tracheophyta</taxon>
        <taxon>Spermatophyta</taxon>
        <taxon>Magnoliopsida</taxon>
        <taxon>eudicotyledons</taxon>
        <taxon>Gunneridae</taxon>
        <taxon>Pentapetalae</taxon>
        <taxon>Caryophyllales</taxon>
        <taxon>Caryophyllaceae</taxon>
        <taxon>Caryophylleae</taxon>
        <taxon>Saponaria</taxon>
    </lineage>
</organism>
<accession>A0AAW1GP22</accession>
<evidence type="ECO:0000259" key="2">
    <source>
        <dbReference type="Pfam" id="PF05699"/>
    </source>
</evidence>
<reference evidence="3" key="1">
    <citation type="submission" date="2024-03" db="EMBL/GenBank/DDBJ databases">
        <title>WGS assembly of Saponaria officinalis var. Norfolk2.</title>
        <authorList>
            <person name="Jenkins J."/>
            <person name="Shu S."/>
            <person name="Grimwood J."/>
            <person name="Barry K."/>
            <person name="Goodstein D."/>
            <person name="Schmutz J."/>
            <person name="Leebens-Mack J."/>
            <person name="Osbourn A."/>
        </authorList>
    </citation>
    <scope>NUCLEOTIDE SEQUENCE [LARGE SCALE GENOMIC DNA]</scope>
    <source>
        <strain evidence="3">JIC</strain>
    </source>
</reference>
<gene>
    <name evidence="3" type="ORF">RND81_14G194700</name>
</gene>
<dbReference type="Pfam" id="PF05699">
    <property type="entry name" value="Dimer_Tnp_hAT"/>
    <property type="match status" value="1"/>
</dbReference>
<dbReference type="Proteomes" id="UP001443914">
    <property type="component" value="Unassembled WGS sequence"/>
</dbReference>
<feature type="region of interest" description="Disordered" evidence="1">
    <location>
        <begin position="1"/>
        <end position="21"/>
    </location>
</feature>
<comment type="caution">
    <text evidence="3">The sequence shown here is derived from an EMBL/GenBank/DDBJ whole genome shotgun (WGS) entry which is preliminary data.</text>
</comment>
<evidence type="ECO:0000313" key="3">
    <source>
        <dbReference type="EMBL" id="KAK9666570.1"/>
    </source>
</evidence>
<evidence type="ECO:0000313" key="4">
    <source>
        <dbReference type="Proteomes" id="UP001443914"/>
    </source>
</evidence>
<feature type="compositionally biased region" description="Polar residues" evidence="1">
    <location>
        <begin position="119"/>
        <end position="137"/>
    </location>
</feature>
<feature type="region of interest" description="Disordered" evidence="1">
    <location>
        <begin position="115"/>
        <end position="137"/>
    </location>
</feature>
<sequence>MVFGRRGTKRRLEADQSEQTQQNPIEVDVEDQQNPIEINKINKTTKNRYLYIPKSLNSLKKWRCNHCQKTHTSSYTKIHHYFFGAPAGQKSDIARCTTMLTNRSKLERIKAMVEEAESNGGSQSLTKSTMANSNVRKSGTQRNVIAESFRTVERRQLDVLVVQALCANGIPFNVLRNPDFINMMVGLSRGSTDYKPPSFDRARTTLVDEVYREVDNKLANVKSTWGTALCLSLGRRVAANINNSDFWDDVDNVIKITKPMYMMIRFADGEGHKMGEVYENMDCMIGEIKDLMSDNKHLLDWEKMEEILVSWWEKVNIPLHCLGFALNPQYYDANYLKTAAPGGHPRRAPNADCEVVNGVLKAFDKIGEDENEKTVLRQQLSAFQAKEGIFGSREVMVDAVIMNPISWWSTYGSETPELAEIAGRVLAQPINSSSAERVWTTYSYIHNTKRNRLNGARADKLVFIHSNIRLISRLTATYKEGPSKKWDINPESDYLEDSIIRLEELRCV</sequence>
<keyword evidence="4" id="KW-1185">Reference proteome</keyword>
<feature type="domain" description="HAT C-terminal dimerisation" evidence="2">
    <location>
        <begin position="397"/>
        <end position="468"/>
    </location>
</feature>
<dbReference type="SUPFAM" id="SSF53098">
    <property type="entry name" value="Ribonuclease H-like"/>
    <property type="match status" value="1"/>
</dbReference>
<evidence type="ECO:0000256" key="1">
    <source>
        <dbReference type="SAM" id="MobiDB-lite"/>
    </source>
</evidence>
<dbReference type="InterPro" id="IPR008906">
    <property type="entry name" value="HATC_C_dom"/>
</dbReference>
<dbReference type="AlphaFoldDB" id="A0AAW1GP22"/>
<dbReference type="PANTHER" id="PTHR32166">
    <property type="entry name" value="OSJNBA0013A04.12 PROTEIN"/>
    <property type="match status" value="1"/>
</dbReference>
<dbReference type="EMBL" id="JBDFQZ010000014">
    <property type="protein sequence ID" value="KAK9666570.1"/>
    <property type="molecule type" value="Genomic_DNA"/>
</dbReference>
<dbReference type="InterPro" id="IPR012337">
    <property type="entry name" value="RNaseH-like_sf"/>
</dbReference>
<dbReference type="PANTHER" id="PTHR32166:SF123">
    <property type="entry name" value="BED-TYPE DOMAIN-CONTAINING PROTEIN"/>
    <property type="match status" value="1"/>
</dbReference>
<dbReference type="GO" id="GO:0046983">
    <property type="term" value="F:protein dimerization activity"/>
    <property type="evidence" value="ECO:0007669"/>
    <property type="project" value="InterPro"/>
</dbReference>
<name>A0AAW1GP22_SAPOF</name>
<protein>
    <recommendedName>
        <fullName evidence="2">HAT C-terminal dimerisation domain-containing protein</fullName>
    </recommendedName>
</protein>
<proteinExistence type="predicted"/>